<organism evidence="2 3">
    <name type="scientific">Leptospira semungkisensis</name>
    <dbReference type="NCBI Taxonomy" id="2484985"/>
    <lineage>
        <taxon>Bacteria</taxon>
        <taxon>Pseudomonadati</taxon>
        <taxon>Spirochaetota</taxon>
        <taxon>Spirochaetia</taxon>
        <taxon>Leptospirales</taxon>
        <taxon>Leptospiraceae</taxon>
        <taxon>Leptospira</taxon>
    </lineage>
</organism>
<keyword evidence="1" id="KW-0732">Signal</keyword>
<accession>A0A4R9G0T7</accession>
<evidence type="ECO:0008006" key="4">
    <source>
        <dbReference type="Google" id="ProtNLM"/>
    </source>
</evidence>
<feature type="signal peptide" evidence="1">
    <location>
        <begin position="1"/>
        <end position="17"/>
    </location>
</feature>
<evidence type="ECO:0000313" key="2">
    <source>
        <dbReference type="EMBL" id="TGK04992.1"/>
    </source>
</evidence>
<gene>
    <name evidence="2" type="ORF">EHO59_09110</name>
</gene>
<dbReference type="OrthoDB" id="328563at2"/>
<feature type="chain" id="PRO_5020778239" description="Lipoprotein" evidence="1">
    <location>
        <begin position="18"/>
        <end position="140"/>
    </location>
</feature>
<evidence type="ECO:0000313" key="3">
    <source>
        <dbReference type="Proteomes" id="UP000297453"/>
    </source>
</evidence>
<keyword evidence="3" id="KW-1185">Reference proteome</keyword>
<comment type="caution">
    <text evidence="2">The sequence shown here is derived from an EMBL/GenBank/DDBJ whole genome shotgun (WGS) entry which is preliminary data.</text>
</comment>
<dbReference type="AlphaFoldDB" id="A0A4R9G0T7"/>
<sequence length="140" mass="16125">MKYTKILMFLLAGLLFAYCSSKSPEEKLAELVPRFQKAICSKTIECTKDELEKIPAQYRNMIPPFMQSEENCVSHFQEEFEKSKKRRLEKKEQVTPEMVSTFEACISGLESSTCEPFKNSRGKKLNIPGCEDLDKLTKPE</sequence>
<dbReference type="EMBL" id="RQEP01000010">
    <property type="protein sequence ID" value="TGK04992.1"/>
    <property type="molecule type" value="Genomic_DNA"/>
</dbReference>
<protein>
    <recommendedName>
        <fullName evidence="4">Lipoprotein</fullName>
    </recommendedName>
</protein>
<dbReference type="Proteomes" id="UP000297453">
    <property type="component" value="Unassembled WGS sequence"/>
</dbReference>
<name>A0A4R9G0T7_9LEPT</name>
<dbReference type="RefSeq" id="WP_135587119.1">
    <property type="nucleotide sequence ID" value="NZ_RQEP01000010.1"/>
</dbReference>
<dbReference type="NCBIfam" id="NF047485">
    <property type="entry name" value="LA_2478_plus"/>
    <property type="match status" value="1"/>
</dbReference>
<evidence type="ECO:0000256" key="1">
    <source>
        <dbReference type="SAM" id="SignalP"/>
    </source>
</evidence>
<reference evidence="2" key="1">
    <citation type="journal article" date="2019" name="PLoS Negl. Trop. Dis.">
        <title>Revisiting the worldwide diversity of Leptospira species in the environment.</title>
        <authorList>
            <person name="Vincent A.T."/>
            <person name="Schiettekatte O."/>
            <person name="Bourhy P."/>
            <person name="Veyrier F.J."/>
            <person name="Picardeau M."/>
        </authorList>
    </citation>
    <scope>NUCLEOTIDE SEQUENCE [LARGE SCALE GENOMIC DNA]</scope>
    <source>
        <strain evidence="2">SSS9</strain>
    </source>
</reference>
<proteinExistence type="predicted"/>